<organism evidence="15 16">
    <name type="scientific">Caulobacter vibrioides OR37</name>
    <dbReference type="NCBI Taxonomy" id="1292034"/>
    <lineage>
        <taxon>Bacteria</taxon>
        <taxon>Pseudomonadati</taxon>
        <taxon>Pseudomonadota</taxon>
        <taxon>Alphaproteobacteria</taxon>
        <taxon>Caulobacterales</taxon>
        <taxon>Caulobacteraceae</taxon>
        <taxon>Caulobacter</taxon>
    </lineage>
</organism>
<keyword evidence="5 11" id="KW-0812">Transmembrane</keyword>
<evidence type="ECO:0000256" key="7">
    <source>
        <dbReference type="ARBA" id="ARBA00023065"/>
    </source>
</evidence>
<evidence type="ECO:0000256" key="6">
    <source>
        <dbReference type="ARBA" id="ARBA00023004"/>
    </source>
</evidence>
<protein>
    <recommendedName>
        <fullName evidence="17">Secretin/TonB short N-terminal domain-containing protein</fullName>
    </recommendedName>
</protein>
<dbReference type="STRING" id="1292034.OR37_00985"/>
<keyword evidence="2 11" id="KW-0813">Transport</keyword>
<dbReference type="Proteomes" id="UP000013063">
    <property type="component" value="Unassembled WGS sequence"/>
</dbReference>
<accession>R0D4A4</accession>
<evidence type="ECO:0000256" key="4">
    <source>
        <dbReference type="ARBA" id="ARBA00022496"/>
    </source>
</evidence>
<comment type="caution">
    <text evidence="15">The sequence shown here is derived from an EMBL/GenBank/DDBJ whole genome shotgun (WGS) entry which is preliminary data.</text>
</comment>
<dbReference type="PANTHER" id="PTHR32552">
    <property type="entry name" value="FERRICHROME IRON RECEPTOR-RELATED"/>
    <property type="match status" value="1"/>
</dbReference>
<evidence type="ECO:0000313" key="16">
    <source>
        <dbReference type="Proteomes" id="UP000013063"/>
    </source>
</evidence>
<dbReference type="Pfam" id="PF07715">
    <property type="entry name" value="Plug"/>
    <property type="match status" value="1"/>
</dbReference>
<comment type="similarity">
    <text evidence="11 12">Belongs to the TonB-dependent receptor family.</text>
</comment>
<dbReference type="Gene3D" id="3.55.50.30">
    <property type="match status" value="1"/>
</dbReference>
<keyword evidence="10 11" id="KW-0998">Cell outer membrane</keyword>
<evidence type="ECO:0000259" key="13">
    <source>
        <dbReference type="Pfam" id="PF00593"/>
    </source>
</evidence>
<evidence type="ECO:0000256" key="3">
    <source>
        <dbReference type="ARBA" id="ARBA00022452"/>
    </source>
</evidence>
<keyword evidence="3 11" id="KW-1134">Transmembrane beta strand</keyword>
<dbReference type="InterPro" id="IPR012910">
    <property type="entry name" value="Plug_dom"/>
</dbReference>
<evidence type="ECO:0000256" key="9">
    <source>
        <dbReference type="ARBA" id="ARBA00023136"/>
    </source>
</evidence>
<dbReference type="SUPFAM" id="SSF56935">
    <property type="entry name" value="Porins"/>
    <property type="match status" value="1"/>
</dbReference>
<proteinExistence type="inferred from homology"/>
<evidence type="ECO:0000313" key="15">
    <source>
        <dbReference type="EMBL" id="ENZ83210.1"/>
    </source>
</evidence>
<comment type="subcellular location">
    <subcellularLocation>
        <location evidence="1 11">Cell outer membrane</location>
        <topology evidence="1 11">Multi-pass membrane protein</topology>
    </subcellularLocation>
</comment>
<name>R0D4A4_CAUVI</name>
<dbReference type="PROSITE" id="PS52016">
    <property type="entry name" value="TONB_DEPENDENT_REC_3"/>
    <property type="match status" value="1"/>
</dbReference>
<dbReference type="Pfam" id="PF00593">
    <property type="entry name" value="TonB_dep_Rec_b-barrel"/>
    <property type="match status" value="1"/>
</dbReference>
<dbReference type="InterPro" id="IPR036942">
    <property type="entry name" value="Beta-barrel_TonB_sf"/>
</dbReference>
<reference evidence="15 16" key="1">
    <citation type="journal article" date="2013" name="Genome Announc.">
        <title>Draft Genome Sequence for Caulobacter sp. Strain OR37, a Bacterium Tolerant to Heavy Metals.</title>
        <authorList>
            <person name="Utturkar S.M."/>
            <person name="Bollmann A."/>
            <person name="Brzoska R.M."/>
            <person name="Klingeman D.M."/>
            <person name="Epstein S.E."/>
            <person name="Palumbo A.V."/>
            <person name="Brown S.D."/>
        </authorList>
    </citation>
    <scope>NUCLEOTIDE SEQUENCE [LARGE SCALE GENOMIC DNA]</scope>
    <source>
        <strain evidence="15 16">OR37</strain>
    </source>
</reference>
<dbReference type="InterPro" id="IPR039426">
    <property type="entry name" value="TonB-dep_rcpt-like"/>
</dbReference>
<keyword evidence="9 11" id="KW-0472">Membrane</keyword>
<dbReference type="InterPro" id="IPR000531">
    <property type="entry name" value="Beta-barrel_TonB"/>
</dbReference>
<gene>
    <name evidence="15" type="ORF">OR37_00985</name>
</gene>
<dbReference type="EMBL" id="APMP01000003">
    <property type="protein sequence ID" value="ENZ83210.1"/>
    <property type="molecule type" value="Genomic_DNA"/>
</dbReference>
<keyword evidence="7" id="KW-0406">Ion transport</keyword>
<keyword evidence="8 12" id="KW-0798">TonB box</keyword>
<evidence type="ECO:0000256" key="11">
    <source>
        <dbReference type="PROSITE-ProRule" id="PRU01360"/>
    </source>
</evidence>
<dbReference type="eggNOG" id="COG4771">
    <property type="taxonomic scope" value="Bacteria"/>
</dbReference>
<dbReference type="PATRIC" id="fig|1292034.3.peg.976"/>
<dbReference type="OrthoDB" id="9760333at2"/>
<dbReference type="GO" id="GO:0006826">
    <property type="term" value="P:iron ion transport"/>
    <property type="evidence" value="ECO:0007669"/>
    <property type="project" value="UniProtKB-KW"/>
</dbReference>
<dbReference type="Gene3D" id="2.40.170.20">
    <property type="entry name" value="TonB-dependent receptor, beta-barrel domain"/>
    <property type="match status" value="1"/>
</dbReference>
<dbReference type="GO" id="GO:0009279">
    <property type="term" value="C:cell outer membrane"/>
    <property type="evidence" value="ECO:0007669"/>
    <property type="project" value="UniProtKB-SubCell"/>
</dbReference>
<evidence type="ECO:0000256" key="2">
    <source>
        <dbReference type="ARBA" id="ARBA00022448"/>
    </source>
</evidence>
<dbReference type="AlphaFoldDB" id="R0D4A4"/>
<feature type="domain" description="TonB-dependent receptor-like beta-barrel" evidence="13">
    <location>
        <begin position="271"/>
        <end position="730"/>
    </location>
</feature>
<keyword evidence="4" id="KW-0410">Iron transport</keyword>
<keyword evidence="6" id="KW-0408">Iron</keyword>
<evidence type="ECO:0000256" key="8">
    <source>
        <dbReference type="ARBA" id="ARBA00023077"/>
    </source>
</evidence>
<evidence type="ECO:0000259" key="14">
    <source>
        <dbReference type="Pfam" id="PF07715"/>
    </source>
</evidence>
<evidence type="ECO:0008006" key="17">
    <source>
        <dbReference type="Google" id="ProtNLM"/>
    </source>
</evidence>
<feature type="domain" description="TonB-dependent receptor plug" evidence="14">
    <location>
        <begin position="112"/>
        <end position="218"/>
    </location>
</feature>
<dbReference type="RefSeq" id="WP_004616446.1">
    <property type="nucleotide sequence ID" value="NZ_APMP01000003.1"/>
</dbReference>
<dbReference type="PANTHER" id="PTHR32552:SF81">
    <property type="entry name" value="TONB-DEPENDENT OUTER MEMBRANE RECEPTOR"/>
    <property type="match status" value="1"/>
</dbReference>
<keyword evidence="16" id="KW-1185">Reference proteome</keyword>
<sequence length="770" mass="83363">MRLDIRKATVAETLIDLGARMGVSMGGVEACKGKATPLSGQFTLREALDRVIRDRGCAYAFVDSRTIRFTAARPAAPERAVIAVRAPSTAEPIAPLAPLIISAGKRPARLGSLPGGVSVIGSPQLQDTGVDETGSVARQTAGFITTNLGAARNKILLRGLSDGTFTGRTQSTVGTYLDDVPVNYNAPDPDLRLIDVDRVEVLRGPQGALYGGGSLSGIYRIVTRAPELGAYSASVTAAYAFTESGSPSHRLEGVANVPIGQKSALRGAYYYDVDGGYLDDVNLRLSNVDKTTRRGGRLAWRAELGQWEVKLAAAGQKVSSNDTQYVTLAPGGPRRANQVRETHYNRLAETSLRISGSGDWGRFVSVTGYVDHQYASRYDATLAVTQFDGRAVELGLYDELAHVRMAVEDALYTGPAVGRFRWMIGAFTATSIEQGDAELRARSSGVTRSVYDEDRKDRLNEYALYGEATYDLGGGWKIAAGGRSFKTTVHTRSYVLAPSPGQSRDLDRKATFTGFSPKLSLQRDLAGGGLIYILTSEGYRAGGFNSGGLAKPSASLRVFSPDHLRNYEIGATLNPWNGRVNLRTALFYDDWRDIQTDQYFSSGLSYTANIGNGRNKGLELEAAWRATRHLTISGNALFNRPKLTNIAPGYGIANTASLPGVPDVSFGSLITYQRAILTHATLMLTAETGYIGKSRLTFDPRYSPSMAGYYTGKLSAQVMTDRWRAALFVSNPWNSSSDTFAYGNPFSFGQVRQVTPQRPRTWSFSLTANF</sequence>
<evidence type="ECO:0000256" key="10">
    <source>
        <dbReference type="ARBA" id="ARBA00023237"/>
    </source>
</evidence>
<evidence type="ECO:0000256" key="5">
    <source>
        <dbReference type="ARBA" id="ARBA00022692"/>
    </source>
</evidence>
<evidence type="ECO:0000256" key="1">
    <source>
        <dbReference type="ARBA" id="ARBA00004571"/>
    </source>
</evidence>
<evidence type="ECO:0000256" key="12">
    <source>
        <dbReference type="RuleBase" id="RU003357"/>
    </source>
</evidence>